<protein>
    <submittedName>
        <fullName evidence="2">Uncharacterized protein</fullName>
    </submittedName>
</protein>
<sequence length="225" mass="26377">MSGKVAQASRWIHTPRKMPHDIVTKIGYVKRLELYKTVKPYCLNVPVFPDGKMLNIEYEYIPNMKITDIRGSESSFSLDGVGFQLVTCRTGMKYEDFESVDAIYNKYFPEAESFLRNHLNASRVVVFEHQIRRHREGMEDNPVTAFHQPLTGAHCDQTPEGMDRRIRFHLPEESDYLLQRRRQIINIWRPLKGPVRDYPLAICDARSINEDDDMQKADLIFPHYE</sequence>
<dbReference type="GO" id="GO:0016491">
    <property type="term" value="F:oxidoreductase activity"/>
    <property type="evidence" value="ECO:0007669"/>
    <property type="project" value="InterPro"/>
</dbReference>
<comment type="caution">
    <text evidence="2">The sequence shown here is derived from an EMBL/GenBank/DDBJ whole genome shotgun (WGS) entry which is preliminary data.</text>
</comment>
<dbReference type="PANTHER" id="PTHR34598:SF3">
    <property type="entry name" value="OXIDOREDUCTASE AN1597"/>
    <property type="match status" value="1"/>
</dbReference>
<dbReference type="InterPro" id="IPR044053">
    <property type="entry name" value="AsaB-like"/>
</dbReference>
<evidence type="ECO:0000313" key="3">
    <source>
        <dbReference type="Proteomes" id="UP001174934"/>
    </source>
</evidence>
<evidence type="ECO:0000313" key="2">
    <source>
        <dbReference type="EMBL" id="KAK0610590.1"/>
    </source>
</evidence>
<accession>A0AA39U459</accession>
<name>A0AA39U459_9PEZI</name>
<organism evidence="2 3">
    <name type="scientific">Bombardia bombarda</name>
    <dbReference type="NCBI Taxonomy" id="252184"/>
    <lineage>
        <taxon>Eukaryota</taxon>
        <taxon>Fungi</taxon>
        <taxon>Dikarya</taxon>
        <taxon>Ascomycota</taxon>
        <taxon>Pezizomycotina</taxon>
        <taxon>Sordariomycetes</taxon>
        <taxon>Sordariomycetidae</taxon>
        <taxon>Sordariales</taxon>
        <taxon>Lasiosphaeriaceae</taxon>
        <taxon>Bombardia</taxon>
    </lineage>
</organism>
<dbReference type="EMBL" id="JAULSR010000010">
    <property type="protein sequence ID" value="KAK0610590.1"/>
    <property type="molecule type" value="Genomic_DNA"/>
</dbReference>
<proteinExistence type="inferred from homology"/>
<dbReference type="AlphaFoldDB" id="A0AA39U459"/>
<evidence type="ECO:0000256" key="1">
    <source>
        <dbReference type="ARBA" id="ARBA00023604"/>
    </source>
</evidence>
<dbReference type="NCBIfam" id="NF041278">
    <property type="entry name" value="CmcJ_NvfI_EfuI"/>
    <property type="match status" value="1"/>
</dbReference>
<dbReference type="Proteomes" id="UP001174934">
    <property type="component" value="Unassembled WGS sequence"/>
</dbReference>
<dbReference type="PANTHER" id="PTHR34598">
    <property type="entry name" value="BLL6449 PROTEIN"/>
    <property type="match status" value="1"/>
</dbReference>
<reference evidence="2" key="1">
    <citation type="submission" date="2023-06" db="EMBL/GenBank/DDBJ databases">
        <title>Genome-scale phylogeny and comparative genomics of the fungal order Sordariales.</title>
        <authorList>
            <consortium name="Lawrence Berkeley National Laboratory"/>
            <person name="Hensen N."/>
            <person name="Bonometti L."/>
            <person name="Westerberg I."/>
            <person name="Brannstrom I.O."/>
            <person name="Guillou S."/>
            <person name="Cros-Aarteil S."/>
            <person name="Calhoun S."/>
            <person name="Haridas S."/>
            <person name="Kuo A."/>
            <person name="Mondo S."/>
            <person name="Pangilinan J."/>
            <person name="Riley R."/>
            <person name="LaButti K."/>
            <person name="Andreopoulos B."/>
            <person name="Lipzen A."/>
            <person name="Chen C."/>
            <person name="Yanf M."/>
            <person name="Daum C."/>
            <person name="Ng V."/>
            <person name="Clum A."/>
            <person name="Steindorff A."/>
            <person name="Ohm R."/>
            <person name="Martin F."/>
            <person name="Silar P."/>
            <person name="Natvig D."/>
            <person name="Lalanne C."/>
            <person name="Gautier V."/>
            <person name="Ament-velasquez S.L."/>
            <person name="Kruys A."/>
            <person name="Hutchinson M.I."/>
            <person name="Powell A.J."/>
            <person name="Barry K."/>
            <person name="Miller A.N."/>
            <person name="Grigoriev I.V."/>
            <person name="Debuchy R."/>
            <person name="Gladieux P."/>
            <person name="Thoren M.H."/>
            <person name="Johannesson H."/>
        </authorList>
    </citation>
    <scope>NUCLEOTIDE SEQUENCE</scope>
    <source>
        <strain evidence="2">SMH3391-2</strain>
    </source>
</reference>
<comment type="similarity">
    <text evidence="1">Belongs to the asaB hydroxylase/desaturase family.</text>
</comment>
<gene>
    <name evidence="2" type="ORF">B0T17DRAFT_628957</name>
</gene>
<keyword evidence="3" id="KW-1185">Reference proteome</keyword>